<dbReference type="Pfam" id="PF12170">
    <property type="entry name" value="DNA_pol3_tau_5"/>
    <property type="match status" value="1"/>
</dbReference>
<evidence type="ECO:0000256" key="2">
    <source>
        <dbReference type="ARBA" id="ARBA00022679"/>
    </source>
</evidence>
<dbReference type="AlphaFoldDB" id="A0A084CML0"/>
<evidence type="ECO:0000256" key="9">
    <source>
        <dbReference type="ARBA" id="ARBA00022932"/>
    </source>
</evidence>
<dbReference type="InterPro" id="IPR038249">
    <property type="entry name" value="PolIII_tau_V_sf"/>
</dbReference>
<evidence type="ECO:0000256" key="7">
    <source>
        <dbReference type="ARBA" id="ARBA00022833"/>
    </source>
</evidence>
<evidence type="ECO:0000256" key="4">
    <source>
        <dbReference type="ARBA" id="ARBA00022705"/>
    </source>
</evidence>
<dbReference type="EMBL" id="JGVK01000027">
    <property type="protein sequence ID" value="KEY91039.1"/>
    <property type="molecule type" value="Genomic_DNA"/>
</dbReference>
<evidence type="ECO:0000256" key="3">
    <source>
        <dbReference type="ARBA" id="ARBA00022695"/>
    </source>
</evidence>
<dbReference type="InterPro" id="IPR022754">
    <property type="entry name" value="DNA_pol_III_gamma-3"/>
</dbReference>
<dbReference type="eggNOG" id="COG2812">
    <property type="taxonomic scope" value="Bacteria"/>
</dbReference>
<dbReference type="InterPro" id="IPR003593">
    <property type="entry name" value="AAA+_ATPase"/>
</dbReference>
<dbReference type="CDD" id="cd00009">
    <property type="entry name" value="AAA"/>
    <property type="match status" value="1"/>
</dbReference>
<dbReference type="Pfam" id="PF22608">
    <property type="entry name" value="DNAX_ATPase_lid"/>
    <property type="match status" value="1"/>
</dbReference>
<dbReference type="NCBIfam" id="TIGR02397">
    <property type="entry name" value="dnaX_nterm"/>
    <property type="match status" value="1"/>
</dbReference>
<dbReference type="Gene3D" id="1.20.272.10">
    <property type="match status" value="1"/>
</dbReference>
<keyword evidence="3 11" id="KW-0548">Nucleotidyltransferase</keyword>
<dbReference type="PANTHER" id="PTHR11669:SF0">
    <property type="entry name" value="PROTEIN STICHEL-LIKE 2"/>
    <property type="match status" value="1"/>
</dbReference>
<dbReference type="SUPFAM" id="SSF48019">
    <property type="entry name" value="post-AAA+ oligomerization domain-like"/>
    <property type="match status" value="1"/>
</dbReference>
<dbReference type="FunFam" id="1.10.8.60:FF:000013">
    <property type="entry name" value="DNA polymerase III subunit gamma/tau"/>
    <property type="match status" value="1"/>
</dbReference>
<dbReference type="InterPro" id="IPR021029">
    <property type="entry name" value="DNA_pol_III_tau_dom-5"/>
</dbReference>
<evidence type="ECO:0000313" key="14">
    <source>
        <dbReference type="Proteomes" id="UP000053784"/>
    </source>
</evidence>
<dbReference type="OrthoDB" id="9810148at2"/>
<evidence type="ECO:0000256" key="1">
    <source>
        <dbReference type="ARBA" id="ARBA00006360"/>
    </source>
</evidence>
<protein>
    <recommendedName>
        <fullName evidence="11">DNA polymerase III subunit gamma/tau</fullName>
        <ecNumber evidence="11">2.7.7.7</ecNumber>
    </recommendedName>
</protein>
<evidence type="ECO:0000313" key="13">
    <source>
        <dbReference type="EMBL" id="KEY91039.1"/>
    </source>
</evidence>
<comment type="similarity">
    <text evidence="1 11">Belongs to the DnaX/STICHEL family.</text>
</comment>
<comment type="subunit">
    <text evidence="11">DNA polymerase III contains a core (composed of alpha, epsilon and theta chains) that associates with a tau subunit. This core dimerizes to form the POLIII' complex. PolIII' associates with the gamma complex (composed of gamma, delta, delta', psi and chi chains) and with the beta chain to form the complete DNA polymerase III complex.</text>
</comment>
<reference evidence="13 14" key="1">
    <citation type="submission" date="2014-03" db="EMBL/GenBank/DDBJ databases">
        <title>Selection and divergence in the genomes of co-occurring obligate luminous symbionts with specific hosts.</title>
        <authorList>
            <person name="Hendry T.A."/>
            <person name="de Wet J.R."/>
            <person name="Dunlap P.V."/>
        </authorList>
    </citation>
    <scope>NUCLEOTIDE SEQUENCE [LARGE SCALE GENOMIC DNA]</scope>
    <source>
        <strain evidence="13 14">Ppalp.1</strain>
    </source>
</reference>
<dbReference type="Gene3D" id="3.30.300.150">
    <property type="entry name" value="DNA polymerase III, tau subunit, domain V"/>
    <property type="match status" value="1"/>
</dbReference>
<dbReference type="Pfam" id="PF13177">
    <property type="entry name" value="DNA_pol3_delta2"/>
    <property type="match status" value="1"/>
</dbReference>
<dbReference type="GO" id="GO:0003887">
    <property type="term" value="F:DNA-directed DNA polymerase activity"/>
    <property type="evidence" value="ECO:0007669"/>
    <property type="project" value="UniProtKB-KW"/>
</dbReference>
<dbReference type="RefSeq" id="WP_034414308.1">
    <property type="nucleotide sequence ID" value="NZ_JGVK01000027.1"/>
</dbReference>
<dbReference type="Gene3D" id="1.10.8.60">
    <property type="match status" value="1"/>
</dbReference>
<keyword evidence="6 11" id="KW-0547">Nucleotide-binding</keyword>
<dbReference type="FunFam" id="3.40.50.300:FF:000014">
    <property type="entry name" value="DNA polymerase III subunit gamma/tau"/>
    <property type="match status" value="1"/>
</dbReference>
<dbReference type="GO" id="GO:0003677">
    <property type="term" value="F:DNA binding"/>
    <property type="evidence" value="ECO:0007669"/>
    <property type="project" value="InterPro"/>
</dbReference>
<dbReference type="InterPro" id="IPR012763">
    <property type="entry name" value="DNA_pol_III_sug/sutau_N"/>
</dbReference>
<dbReference type="InterPro" id="IPR045085">
    <property type="entry name" value="HLD_clamp_pol_III_gamma_tau"/>
</dbReference>
<evidence type="ECO:0000256" key="11">
    <source>
        <dbReference type="RuleBase" id="RU364063"/>
    </source>
</evidence>
<dbReference type="InterPro" id="IPR050238">
    <property type="entry name" value="DNA_Rep/Repair_Clamp_Loader"/>
</dbReference>
<evidence type="ECO:0000256" key="8">
    <source>
        <dbReference type="ARBA" id="ARBA00022840"/>
    </source>
</evidence>
<comment type="function">
    <text evidence="11">DNA polymerase III is a complex, multichain enzyme responsible for most of the replicative synthesis in bacteria. This DNA polymerase also exhibits 3' to 5' exonuclease activity.</text>
</comment>
<dbReference type="GO" id="GO:0006261">
    <property type="term" value="P:DNA-templated DNA replication"/>
    <property type="evidence" value="ECO:0007669"/>
    <property type="project" value="TreeGrafter"/>
</dbReference>
<keyword evidence="7" id="KW-0862">Zinc</keyword>
<dbReference type="EC" id="2.7.7.7" evidence="11"/>
<comment type="caution">
    <text evidence="13">The sequence shown here is derived from an EMBL/GenBank/DDBJ whole genome shotgun (WGS) entry which is preliminary data.</text>
</comment>
<dbReference type="Proteomes" id="UP000053784">
    <property type="component" value="Unassembled WGS sequence"/>
</dbReference>
<comment type="catalytic activity">
    <reaction evidence="10 11">
        <text>DNA(n) + a 2'-deoxyribonucleoside 5'-triphosphate = DNA(n+1) + diphosphate</text>
        <dbReference type="Rhea" id="RHEA:22508"/>
        <dbReference type="Rhea" id="RHEA-COMP:17339"/>
        <dbReference type="Rhea" id="RHEA-COMP:17340"/>
        <dbReference type="ChEBI" id="CHEBI:33019"/>
        <dbReference type="ChEBI" id="CHEBI:61560"/>
        <dbReference type="ChEBI" id="CHEBI:173112"/>
        <dbReference type="EC" id="2.7.7.7"/>
    </reaction>
</comment>
<evidence type="ECO:0000256" key="6">
    <source>
        <dbReference type="ARBA" id="ARBA00022741"/>
    </source>
</evidence>
<dbReference type="FunFam" id="1.20.272.10:FF:000003">
    <property type="entry name" value="DNA polymerase III subunit gamma/tau"/>
    <property type="match status" value="1"/>
</dbReference>
<keyword evidence="4 11" id="KW-0235">DNA replication</keyword>
<sequence length="649" mass="73422">MSYFALARKWRPIRFGEVIGQSHVLTALANAFAQNRLHHAYLFSGTHGVGKTTICRLFSKGLNCIVGITSTPCGVCNNCKEIDEGRFVDLLEIDAASRTKVEDTRDLLDNVQYKPSCGRFKIYLIDEVHMLSKHSFNAFLKTLEEPPEHVKFLLATTNPEKLPMTVLSRCLHFHLKPISADDINQKLEYILMKEEVAVETRALRMISHFADGSMRDALSLIDQAIVLCNGNNIDSDTVTQMLGTLDSEKVIHLLEAICCSQSQAVIDSVRTLDRNGVDWDNLLQQLAIQLHSVAMHQALPSTLDKTQPGSEKIELLSKSLSPQKVQLYYQIALKGREDLSLSPSKRVGLEMILLRMIAFKPEFPIVNSISTKIPGKSSAPVFFTESRSREIQPTAIVSKKSKVVETMKAEGLSTSSSVMQSIGLRHKLRSQRQDLEVSKDVKTSGLVLDYLAQKQSGTSKKQVSRRLDSEQELVSNIYLKDEDEIDRLKLTKSVFETTTKKLDKEKKVLKHVKTPEIMKKIVEESIEQDAWSAVIYDLKSSERAKELALNSFYKKVGNSIILVLRPNQVHLNTDEIRKELLESLNMFWNAECNLSVKIGRDGETPIELREKIYQSRLKKAFISLENDCNIRFIKERFLADLDKDSVRPI</sequence>
<dbReference type="GO" id="GO:0005524">
    <property type="term" value="F:ATP binding"/>
    <property type="evidence" value="ECO:0007669"/>
    <property type="project" value="UniProtKB-KW"/>
</dbReference>
<keyword evidence="9 11" id="KW-0239">DNA-directed DNA polymerase</keyword>
<dbReference type="InterPro" id="IPR008921">
    <property type="entry name" value="DNA_pol3_clamp-load_cplx_C"/>
</dbReference>
<dbReference type="Gene3D" id="3.40.50.300">
    <property type="entry name" value="P-loop containing nucleotide triphosphate hydrolases"/>
    <property type="match status" value="1"/>
</dbReference>
<proteinExistence type="inferred from homology"/>
<keyword evidence="2 11" id="KW-0808">Transferase</keyword>
<evidence type="ECO:0000259" key="12">
    <source>
        <dbReference type="SMART" id="SM00382"/>
    </source>
</evidence>
<dbReference type="GO" id="GO:0009360">
    <property type="term" value="C:DNA polymerase III complex"/>
    <property type="evidence" value="ECO:0007669"/>
    <property type="project" value="InterPro"/>
</dbReference>
<dbReference type="SMART" id="SM00382">
    <property type="entry name" value="AAA"/>
    <property type="match status" value="1"/>
</dbReference>
<dbReference type="NCBIfam" id="NF005942">
    <property type="entry name" value="PRK07994.1"/>
    <property type="match status" value="1"/>
</dbReference>
<dbReference type="PANTHER" id="PTHR11669">
    <property type="entry name" value="REPLICATION FACTOR C / DNA POLYMERASE III GAMMA-TAU SUBUNIT"/>
    <property type="match status" value="1"/>
</dbReference>
<evidence type="ECO:0000256" key="5">
    <source>
        <dbReference type="ARBA" id="ARBA00022723"/>
    </source>
</evidence>
<evidence type="ECO:0000256" key="10">
    <source>
        <dbReference type="ARBA" id="ARBA00049244"/>
    </source>
</evidence>
<dbReference type="SUPFAM" id="SSF52540">
    <property type="entry name" value="P-loop containing nucleoside triphosphate hydrolases"/>
    <property type="match status" value="1"/>
</dbReference>
<name>A0A084CML0_9GAMM</name>
<dbReference type="InterPro" id="IPR027417">
    <property type="entry name" value="P-loop_NTPase"/>
</dbReference>
<keyword evidence="14" id="KW-1185">Reference proteome</keyword>
<dbReference type="GO" id="GO:0046872">
    <property type="term" value="F:metal ion binding"/>
    <property type="evidence" value="ECO:0007669"/>
    <property type="project" value="UniProtKB-KW"/>
</dbReference>
<accession>A0A084CML0</accession>
<dbReference type="CDD" id="cd18137">
    <property type="entry name" value="HLD_clamp_pol_III_gamma_tau"/>
    <property type="match status" value="1"/>
</dbReference>
<dbReference type="Pfam" id="PF12169">
    <property type="entry name" value="DNA_pol3_gamma3"/>
    <property type="match status" value="1"/>
</dbReference>
<keyword evidence="8 11" id="KW-0067">ATP-binding</keyword>
<keyword evidence="5" id="KW-0479">Metal-binding</keyword>
<feature type="domain" description="AAA+ ATPase" evidence="12">
    <location>
        <begin position="37"/>
        <end position="179"/>
    </location>
</feature>
<organism evidence="13 14">
    <name type="scientific">Candidatus Photodesmus blepharonis</name>
    <dbReference type="NCBI Taxonomy" id="1179155"/>
    <lineage>
        <taxon>Bacteria</taxon>
        <taxon>Pseudomonadati</taxon>
        <taxon>Pseudomonadota</taxon>
        <taxon>Gammaproteobacteria</taxon>
        <taxon>Vibrionales</taxon>
        <taxon>Vibrionaceae</taxon>
        <taxon>Candidatus Photodesmus</taxon>
    </lineage>
</organism>
<gene>
    <name evidence="11 13" type="primary">dnaX</name>
    <name evidence="13" type="ORF">CF67_04015</name>
</gene>
<dbReference type="STRING" id="1179155.CF67_04015"/>